<sequence>MENLGKDDSNNKVWESHASARMRQLVQSDKSISPRPHRKPTVSDIYATSRLLYSKGYAKVHITARNAAIQCTHPIFWND</sequence>
<accession>A0A2H1VAR6</accession>
<dbReference type="AlphaFoldDB" id="A0A2H1VAR6"/>
<gene>
    <name evidence="1" type="ORF">SFRICE_008285</name>
</gene>
<reference evidence="1" key="1">
    <citation type="submission" date="2016-07" db="EMBL/GenBank/DDBJ databases">
        <authorList>
            <person name="Bretaudeau A."/>
        </authorList>
    </citation>
    <scope>NUCLEOTIDE SEQUENCE</scope>
    <source>
        <strain evidence="1">Rice</strain>
        <tissue evidence="1">Whole body</tissue>
    </source>
</reference>
<dbReference type="EMBL" id="ODYU01001535">
    <property type="protein sequence ID" value="SOQ37886.1"/>
    <property type="molecule type" value="Genomic_DNA"/>
</dbReference>
<protein>
    <submittedName>
        <fullName evidence="1">SFRICE_008285</fullName>
    </submittedName>
</protein>
<proteinExistence type="predicted"/>
<organism evidence="1">
    <name type="scientific">Spodoptera frugiperda</name>
    <name type="common">Fall armyworm</name>
    <dbReference type="NCBI Taxonomy" id="7108"/>
    <lineage>
        <taxon>Eukaryota</taxon>
        <taxon>Metazoa</taxon>
        <taxon>Ecdysozoa</taxon>
        <taxon>Arthropoda</taxon>
        <taxon>Hexapoda</taxon>
        <taxon>Insecta</taxon>
        <taxon>Pterygota</taxon>
        <taxon>Neoptera</taxon>
        <taxon>Endopterygota</taxon>
        <taxon>Lepidoptera</taxon>
        <taxon>Glossata</taxon>
        <taxon>Ditrysia</taxon>
        <taxon>Noctuoidea</taxon>
        <taxon>Noctuidae</taxon>
        <taxon>Amphipyrinae</taxon>
        <taxon>Spodoptera</taxon>
    </lineage>
</organism>
<name>A0A2H1VAR6_SPOFR</name>
<evidence type="ECO:0000313" key="1">
    <source>
        <dbReference type="EMBL" id="SOQ37886.1"/>
    </source>
</evidence>